<dbReference type="InterPro" id="IPR052833">
    <property type="entry name" value="Telomeric_DNA-bd_trans-reg"/>
</dbReference>
<feature type="region of interest" description="Disordered" evidence="4">
    <location>
        <begin position="1"/>
        <end position="57"/>
    </location>
</feature>
<dbReference type="SUPFAM" id="SSF46689">
    <property type="entry name" value="Homeodomain-like"/>
    <property type="match status" value="1"/>
</dbReference>
<feature type="region of interest" description="Disordered" evidence="4">
    <location>
        <begin position="405"/>
        <end position="429"/>
    </location>
</feature>
<accession>A0A6A6BR79</accession>
<dbReference type="GO" id="GO:0003691">
    <property type="term" value="F:double-stranded telomeric DNA binding"/>
    <property type="evidence" value="ECO:0007669"/>
    <property type="project" value="TreeGrafter"/>
</dbReference>
<evidence type="ECO:0000259" key="5">
    <source>
        <dbReference type="PROSITE" id="PS51294"/>
    </source>
</evidence>
<feature type="compositionally biased region" description="Polar residues" evidence="4">
    <location>
        <begin position="1"/>
        <end position="27"/>
    </location>
</feature>
<feature type="compositionally biased region" description="Basic and acidic residues" evidence="4">
    <location>
        <begin position="631"/>
        <end position="649"/>
    </location>
</feature>
<dbReference type="PANTHER" id="PTHR47807">
    <property type="entry name" value="PROTEIN TBF1"/>
    <property type="match status" value="1"/>
</dbReference>
<feature type="region of interest" description="Disordered" evidence="4">
    <location>
        <begin position="524"/>
        <end position="545"/>
    </location>
</feature>
<feature type="region of interest" description="Disordered" evidence="4">
    <location>
        <begin position="689"/>
        <end position="713"/>
    </location>
</feature>
<evidence type="ECO:0000256" key="1">
    <source>
        <dbReference type="ARBA" id="ARBA00023125"/>
    </source>
</evidence>
<dbReference type="PROSITE" id="PS51294">
    <property type="entry name" value="HTH_MYB"/>
    <property type="match status" value="1"/>
</dbReference>
<dbReference type="Pfam" id="PF08558">
    <property type="entry name" value="TRF"/>
    <property type="match status" value="1"/>
</dbReference>
<dbReference type="AlphaFoldDB" id="A0A6A6BR79"/>
<evidence type="ECO:0000256" key="3">
    <source>
        <dbReference type="ARBA" id="ARBA00023306"/>
    </source>
</evidence>
<dbReference type="Gene3D" id="1.10.10.60">
    <property type="entry name" value="Homeodomain-like"/>
    <property type="match status" value="1"/>
</dbReference>
<organism evidence="6 7">
    <name type="scientific">Aplosporella prunicola CBS 121167</name>
    <dbReference type="NCBI Taxonomy" id="1176127"/>
    <lineage>
        <taxon>Eukaryota</taxon>
        <taxon>Fungi</taxon>
        <taxon>Dikarya</taxon>
        <taxon>Ascomycota</taxon>
        <taxon>Pezizomycotina</taxon>
        <taxon>Dothideomycetes</taxon>
        <taxon>Dothideomycetes incertae sedis</taxon>
        <taxon>Botryosphaeriales</taxon>
        <taxon>Aplosporellaceae</taxon>
        <taxon>Aplosporella</taxon>
    </lineage>
</organism>
<dbReference type="InterPro" id="IPR009057">
    <property type="entry name" value="Homeodomain-like_sf"/>
</dbReference>
<dbReference type="PANTHER" id="PTHR47807:SF1">
    <property type="entry name" value="PROTEIN TBF1"/>
    <property type="match status" value="1"/>
</dbReference>
<keyword evidence="2" id="KW-0539">Nucleus</keyword>
<gene>
    <name evidence="6" type="ORF">K452DRAFT_265156</name>
</gene>
<dbReference type="InterPro" id="IPR013867">
    <property type="entry name" value="Telomere_rpt-bd_fac_dimer_dom"/>
</dbReference>
<dbReference type="FunFam" id="1.10.10.60:FF:000137">
    <property type="entry name" value="MYB DNA binding protein"/>
    <property type="match status" value="1"/>
</dbReference>
<dbReference type="GO" id="GO:0042803">
    <property type="term" value="F:protein homodimerization activity"/>
    <property type="evidence" value="ECO:0007669"/>
    <property type="project" value="InterPro"/>
</dbReference>
<evidence type="ECO:0000256" key="4">
    <source>
        <dbReference type="SAM" id="MobiDB-lite"/>
    </source>
</evidence>
<keyword evidence="1" id="KW-0238">DNA-binding</keyword>
<feature type="compositionally biased region" description="Basic and acidic residues" evidence="4">
    <location>
        <begin position="702"/>
        <end position="713"/>
    </location>
</feature>
<feature type="domain" description="HTH myb-type" evidence="5">
    <location>
        <begin position="540"/>
        <end position="593"/>
    </location>
</feature>
<proteinExistence type="predicted"/>
<dbReference type="Proteomes" id="UP000799438">
    <property type="component" value="Unassembled WGS sequence"/>
</dbReference>
<dbReference type="GO" id="GO:0010833">
    <property type="term" value="P:telomere maintenance via telomere lengthening"/>
    <property type="evidence" value="ECO:0007669"/>
    <property type="project" value="TreeGrafter"/>
</dbReference>
<name>A0A6A6BR79_9PEZI</name>
<dbReference type="GeneID" id="54296228"/>
<reference evidence="6" key="1">
    <citation type="journal article" date="2020" name="Stud. Mycol.">
        <title>101 Dothideomycetes genomes: a test case for predicting lifestyles and emergence of pathogens.</title>
        <authorList>
            <person name="Haridas S."/>
            <person name="Albert R."/>
            <person name="Binder M."/>
            <person name="Bloem J."/>
            <person name="Labutti K."/>
            <person name="Salamov A."/>
            <person name="Andreopoulos B."/>
            <person name="Baker S."/>
            <person name="Barry K."/>
            <person name="Bills G."/>
            <person name="Bluhm B."/>
            <person name="Cannon C."/>
            <person name="Castanera R."/>
            <person name="Culley D."/>
            <person name="Daum C."/>
            <person name="Ezra D."/>
            <person name="Gonzalez J."/>
            <person name="Henrissat B."/>
            <person name="Kuo A."/>
            <person name="Liang C."/>
            <person name="Lipzen A."/>
            <person name="Lutzoni F."/>
            <person name="Magnuson J."/>
            <person name="Mondo S."/>
            <person name="Nolan M."/>
            <person name="Ohm R."/>
            <person name="Pangilinan J."/>
            <person name="Park H.-J."/>
            <person name="Ramirez L."/>
            <person name="Alfaro M."/>
            <person name="Sun H."/>
            <person name="Tritt A."/>
            <person name="Yoshinaga Y."/>
            <person name="Zwiers L.-H."/>
            <person name="Turgeon B."/>
            <person name="Goodwin S."/>
            <person name="Spatafora J."/>
            <person name="Crous P."/>
            <person name="Grigoriev I."/>
        </authorList>
    </citation>
    <scope>NUCLEOTIDE SEQUENCE</scope>
    <source>
        <strain evidence="6">CBS 121167</strain>
    </source>
</reference>
<evidence type="ECO:0000313" key="7">
    <source>
        <dbReference type="Proteomes" id="UP000799438"/>
    </source>
</evidence>
<dbReference type="RefSeq" id="XP_033401517.1">
    <property type="nucleotide sequence ID" value="XM_033538732.1"/>
</dbReference>
<dbReference type="OrthoDB" id="3366990at2759"/>
<keyword evidence="7" id="KW-1185">Reference proteome</keyword>
<dbReference type="InterPro" id="IPR017930">
    <property type="entry name" value="Myb_dom"/>
</dbReference>
<feature type="region of interest" description="Disordered" evidence="4">
    <location>
        <begin position="625"/>
        <end position="649"/>
    </location>
</feature>
<keyword evidence="3" id="KW-0131">Cell cycle</keyword>
<protein>
    <recommendedName>
        <fullName evidence="5">HTH myb-type domain-containing protein</fullName>
    </recommendedName>
</protein>
<dbReference type="CDD" id="cd11660">
    <property type="entry name" value="SANT_TRF"/>
    <property type="match status" value="1"/>
</dbReference>
<sequence>MVRTRNNTNDSSTAPDFQAAASSTDSPHSQKRAIPAPAPAGTLSRKRVKSDGHVSPLDTRHGLAQAALASGLSHAPSDPSMRTPGAAMQLNQAQPADTHNGFSVDYAPANPADASGYSAAFGASWPQIPKGYYDSTTTYGAPIPQPPFPQSQATFDPPIASQLQSAIYNEQYPVMSENSMAATNLPILGNLASQILTTLGQPTFQDTYTAVNKVDTPTGQEYATKKGLFEQTFKQFVRGQPFIDAKALHLDSQPYLDVVRKSNLAAFVLIIFGGQEVSLNTLNEHFLDIFAPGGARLLKWQGGLWLELKTQAYIQSVMKGEARQKVVDSLFPTNMEDVLLSRLSPSEPRRLSPTEQQIASLSLQRRQYLLGEPDTIEGKIALSRKYDWIEFLKEVNRCIGKNMDGSSAATESRHNSQSSPYGGNNYTHTASPDGFYPQMHEPSGGNYDETITRAALMAHAAINGQANNSSDIQQNPTPFFQAYPQVAQQHQPSYPASKTVTPPSPVPVQSAPTQVLYDRARQASTVRAPPNSRKPGAANQRRPWSLDEERALMDGLDRVKGPHWSQILALYGAGGTISEILKERNQVQLKDKARNLKLFFLKSGVEVPVYLQGVTGDLKTRAPAQAAKQEALAKQRREEQENMQRDQRAQMDAAAVLAAGPRWPSSAGIAMGTSVAEPFGHALAMGFPPTATGQPPGAIDPTLDHRGEGAGMG</sequence>
<evidence type="ECO:0000313" key="6">
    <source>
        <dbReference type="EMBL" id="KAF2145805.1"/>
    </source>
</evidence>
<dbReference type="EMBL" id="ML995477">
    <property type="protein sequence ID" value="KAF2145805.1"/>
    <property type="molecule type" value="Genomic_DNA"/>
</dbReference>
<evidence type="ECO:0000256" key="2">
    <source>
        <dbReference type="ARBA" id="ARBA00023242"/>
    </source>
</evidence>